<proteinExistence type="predicted"/>
<keyword evidence="1" id="KW-0472">Membrane</keyword>
<organism evidence="2 3">
    <name type="scientific">Cercophora samala</name>
    <dbReference type="NCBI Taxonomy" id="330535"/>
    <lineage>
        <taxon>Eukaryota</taxon>
        <taxon>Fungi</taxon>
        <taxon>Dikarya</taxon>
        <taxon>Ascomycota</taxon>
        <taxon>Pezizomycotina</taxon>
        <taxon>Sordariomycetes</taxon>
        <taxon>Sordariomycetidae</taxon>
        <taxon>Sordariales</taxon>
        <taxon>Lasiosphaeriaceae</taxon>
        <taxon>Cercophora</taxon>
    </lineage>
</organism>
<dbReference type="AlphaFoldDB" id="A0AA39ZP29"/>
<keyword evidence="3" id="KW-1185">Reference proteome</keyword>
<keyword evidence="1" id="KW-1133">Transmembrane helix</keyword>
<feature type="transmembrane region" description="Helical" evidence="1">
    <location>
        <begin position="20"/>
        <end position="39"/>
    </location>
</feature>
<feature type="transmembrane region" description="Helical" evidence="1">
    <location>
        <begin position="131"/>
        <end position="152"/>
    </location>
</feature>
<dbReference type="EMBL" id="JAULSY010000001">
    <property type="protein sequence ID" value="KAK0674701.1"/>
    <property type="molecule type" value="Genomic_DNA"/>
</dbReference>
<dbReference type="Proteomes" id="UP001174997">
    <property type="component" value="Unassembled WGS sequence"/>
</dbReference>
<accession>A0AA39ZP29</accession>
<evidence type="ECO:0000313" key="2">
    <source>
        <dbReference type="EMBL" id="KAK0674701.1"/>
    </source>
</evidence>
<name>A0AA39ZP29_9PEZI</name>
<sequence length="162" mass="19285">MRVLEPGGLSVLEPHGARHIYYFGWVWAFSAFVVLFVPFRFPSLHFPFSALFWYCILTPCTVLLLTPSLFFLYFFAVYLYASIYFFFFWFYVSRIKNSRRRVGQNRRERERVREEKGKIPRLLQRLKQGASFWDMFCFFLFLLASLLCFSRGSNGDDISLVG</sequence>
<protein>
    <submittedName>
        <fullName evidence="2">Uncharacterized protein</fullName>
    </submittedName>
</protein>
<feature type="transmembrane region" description="Helical" evidence="1">
    <location>
        <begin position="71"/>
        <end position="92"/>
    </location>
</feature>
<feature type="transmembrane region" description="Helical" evidence="1">
    <location>
        <begin position="46"/>
        <end position="65"/>
    </location>
</feature>
<evidence type="ECO:0000313" key="3">
    <source>
        <dbReference type="Proteomes" id="UP001174997"/>
    </source>
</evidence>
<reference evidence="2" key="1">
    <citation type="submission" date="2023-06" db="EMBL/GenBank/DDBJ databases">
        <title>Genome-scale phylogeny and comparative genomics of the fungal order Sordariales.</title>
        <authorList>
            <consortium name="Lawrence Berkeley National Laboratory"/>
            <person name="Hensen N."/>
            <person name="Bonometti L."/>
            <person name="Westerberg I."/>
            <person name="Brannstrom I.O."/>
            <person name="Guillou S."/>
            <person name="Cros-Aarteil S."/>
            <person name="Calhoun S."/>
            <person name="Haridas S."/>
            <person name="Kuo A."/>
            <person name="Mondo S."/>
            <person name="Pangilinan J."/>
            <person name="Riley R."/>
            <person name="Labutti K."/>
            <person name="Andreopoulos B."/>
            <person name="Lipzen A."/>
            <person name="Chen C."/>
            <person name="Yanf M."/>
            <person name="Daum C."/>
            <person name="Ng V."/>
            <person name="Clum A."/>
            <person name="Steindorff A."/>
            <person name="Ohm R."/>
            <person name="Martin F."/>
            <person name="Silar P."/>
            <person name="Natvig D."/>
            <person name="Lalanne C."/>
            <person name="Gautier V."/>
            <person name="Ament-Velasquez S.L."/>
            <person name="Kruys A."/>
            <person name="Hutchinson M.I."/>
            <person name="Powell A.J."/>
            <person name="Barry K."/>
            <person name="Miller A.N."/>
            <person name="Grigoriev I.V."/>
            <person name="Debuchy R."/>
            <person name="Gladieux P."/>
            <person name="Thoren M.H."/>
            <person name="Johannesson H."/>
        </authorList>
    </citation>
    <scope>NUCLEOTIDE SEQUENCE</scope>
    <source>
        <strain evidence="2">CBS 307.81</strain>
    </source>
</reference>
<gene>
    <name evidence="2" type="ORF">QBC41DRAFT_4763</name>
</gene>
<comment type="caution">
    <text evidence="2">The sequence shown here is derived from an EMBL/GenBank/DDBJ whole genome shotgun (WGS) entry which is preliminary data.</text>
</comment>
<evidence type="ECO:0000256" key="1">
    <source>
        <dbReference type="SAM" id="Phobius"/>
    </source>
</evidence>
<keyword evidence="1" id="KW-0812">Transmembrane</keyword>